<dbReference type="AlphaFoldDB" id="A0A0L0EY37"/>
<protein>
    <submittedName>
        <fullName evidence="1">Uncharacterized protein</fullName>
    </submittedName>
</protein>
<dbReference type="RefSeq" id="XP_014143216.1">
    <property type="nucleotide sequence ID" value="XM_014287741.1"/>
</dbReference>
<sequence length="33" mass="3810">SRIGPLTEKESFADDLWSGSPIYPPFYRSHKDI</sequence>
<proteinExistence type="predicted"/>
<reference evidence="1 2" key="1">
    <citation type="submission" date="2011-02" db="EMBL/GenBank/DDBJ databases">
        <title>The Genome Sequence of Sphaeroforma arctica JP610.</title>
        <authorList>
            <consortium name="The Broad Institute Genome Sequencing Platform"/>
            <person name="Russ C."/>
            <person name="Cuomo C."/>
            <person name="Young S.K."/>
            <person name="Zeng Q."/>
            <person name="Gargeya S."/>
            <person name="Alvarado L."/>
            <person name="Berlin A."/>
            <person name="Chapman S.B."/>
            <person name="Chen Z."/>
            <person name="Freedman E."/>
            <person name="Gellesch M."/>
            <person name="Goldberg J."/>
            <person name="Griggs A."/>
            <person name="Gujja S."/>
            <person name="Heilman E."/>
            <person name="Heiman D."/>
            <person name="Howarth C."/>
            <person name="Mehta T."/>
            <person name="Neiman D."/>
            <person name="Pearson M."/>
            <person name="Roberts A."/>
            <person name="Saif S."/>
            <person name="Shea T."/>
            <person name="Shenoy N."/>
            <person name="Sisk P."/>
            <person name="Stolte C."/>
            <person name="Sykes S."/>
            <person name="White J."/>
            <person name="Yandava C."/>
            <person name="Burger G."/>
            <person name="Gray M.W."/>
            <person name="Holland P.W.H."/>
            <person name="King N."/>
            <person name="Lang F.B.F."/>
            <person name="Roger A.J."/>
            <person name="Ruiz-Trillo I."/>
            <person name="Haas B."/>
            <person name="Nusbaum C."/>
            <person name="Birren B."/>
        </authorList>
    </citation>
    <scope>NUCLEOTIDE SEQUENCE [LARGE SCALE GENOMIC DNA]</scope>
    <source>
        <strain evidence="1 2">JP610</strain>
    </source>
</reference>
<evidence type="ECO:0000313" key="2">
    <source>
        <dbReference type="Proteomes" id="UP000054560"/>
    </source>
</evidence>
<dbReference type="Proteomes" id="UP000054560">
    <property type="component" value="Unassembled WGS sequence"/>
</dbReference>
<keyword evidence="2" id="KW-1185">Reference proteome</keyword>
<dbReference type="GeneID" id="25918679"/>
<dbReference type="EMBL" id="KQ255880">
    <property type="protein sequence ID" value="KNC69314.1"/>
    <property type="molecule type" value="Genomic_DNA"/>
</dbReference>
<feature type="non-terminal residue" evidence="1">
    <location>
        <position position="1"/>
    </location>
</feature>
<evidence type="ECO:0000313" key="1">
    <source>
        <dbReference type="EMBL" id="KNC69314.1"/>
    </source>
</evidence>
<organism evidence="1 2">
    <name type="scientific">Sphaeroforma arctica JP610</name>
    <dbReference type="NCBI Taxonomy" id="667725"/>
    <lineage>
        <taxon>Eukaryota</taxon>
        <taxon>Ichthyosporea</taxon>
        <taxon>Ichthyophonida</taxon>
        <taxon>Sphaeroforma</taxon>
    </lineage>
</organism>
<gene>
    <name evidence="1" type="ORF">SARC_18175</name>
</gene>
<name>A0A0L0EY37_9EUKA</name>
<accession>A0A0L0EY37</accession>